<accession>A0A9D3W8D6</accession>
<dbReference type="AlphaFoldDB" id="A0A9D3W8D6"/>
<proteinExistence type="predicted"/>
<organism evidence="1 2">
    <name type="scientific">Gossypium stocksii</name>
    <dbReference type="NCBI Taxonomy" id="47602"/>
    <lineage>
        <taxon>Eukaryota</taxon>
        <taxon>Viridiplantae</taxon>
        <taxon>Streptophyta</taxon>
        <taxon>Embryophyta</taxon>
        <taxon>Tracheophyta</taxon>
        <taxon>Spermatophyta</taxon>
        <taxon>Magnoliopsida</taxon>
        <taxon>eudicotyledons</taxon>
        <taxon>Gunneridae</taxon>
        <taxon>Pentapetalae</taxon>
        <taxon>rosids</taxon>
        <taxon>malvids</taxon>
        <taxon>Malvales</taxon>
        <taxon>Malvaceae</taxon>
        <taxon>Malvoideae</taxon>
        <taxon>Gossypium</taxon>
    </lineage>
</organism>
<reference evidence="1 2" key="1">
    <citation type="journal article" date="2021" name="Plant Biotechnol. J.">
        <title>Multi-omics assisted identification of the key and species-specific regulatory components of drought-tolerant mechanisms in Gossypium stocksii.</title>
        <authorList>
            <person name="Yu D."/>
            <person name="Ke L."/>
            <person name="Zhang D."/>
            <person name="Wu Y."/>
            <person name="Sun Y."/>
            <person name="Mei J."/>
            <person name="Sun J."/>
            <person name="Sun Y."/>
        </authorList>
    </citation>
    <scope>NUCLEOTIDE SEQUENCE [LARGE SCALE GENOMIC DNA]</scope>
    <source>
        <strain evidence="2">cv. E1</strain>
        <tissue evidence="1">Leaf</tissue>
    </source>
</reference>
<comment type="caution">
    <text evidence="1">The sequence shown here is derived from an EMBL/GenBank/DDBJ whole genome shotgun (WGS) entry which is preliminary data.</text>
</comment>
<name>A0A9D3W8D6_9ROSI</name>
<dbReference type="Proteomes" id="UP000828251">
    <property type="component" value="Unassembled WGS sequence"/>
</dbReference>
<gene>
    <name evidence="1" type="ORF">J1N35_007366</name>
</gene>
<evidence type="ECO:0000313" key="1">
    <source>
        <dbReference type="EMBL" id="KAH1113988.1"/>
    </source>
</evidence>
<sequence>MGCYNKDSSIRKHIKEIKGELNIYKVALGNEVLAMAPRPKVDVLKQEEFNGMRSAKECGQVLVGNRVILLCKRNHG</sequence>
<protein>
    <submittedName>
        <fullName evidence="1">Uncharacterized protein</fullName>
    </submittedName>
</protein>
<keyword evidence="2" id="KW-1185">Reference proteome</keyword>
<dbReference type="OrthoDB" id="997674at2759"/>
<dbReference type="EMBL" id="JAIQCV010000003">
    <property type="protein sequence ID" value="KAH1113988.1"/>
    <property type="molecule type" value="Genomic_DNA"/>
</dbReference>
<evidence type="ECO:0000313" key="2">
    <source>
        <dbReference type="Proteomes" id="UP000828251"/>
    </source>
</evidence>